<evidence type="ECO:0000256" key="3">
    <source>
        <dbReference type="ARBA" id="ARBA00022448"/>
    </source>
</evidence>
<dbReference type="InterPro" id="IPR036259">
    <property type="entry name" value="MFS_trans_sf"/>
</dbReference>
<evidence type="ECO:0000313" key="10">
    <source>
        <dbReference type="EMBL" id="MCL1628619.1"/>
    </source>
</evidence>
<feature type="transmembrane region" description="Helical" evidence="8">
    <location>
        <begin position="107"/>
        <end position="128"/>
    </location>
</feature>
<keyword evidence="6 8" id="KW-1133">Transmembrane helix</keyword>
<dbReference type="NCBIfam" id="TIGR00710">
    <property type="entry name" value="efflux_Bcr_CflA"/>
    <property type="match status" value="1"/>
</dbReference>
<evidence type="ECO:0000256" key="1">
    <source>
        <dbReference type="ARBA" id="ARBA00004651"/>
    </source>
</evidence>
<dbReference type="RefSeq" id="WP_249057956.1">
    <property type="nucleotide sequence ID" value="NZ_JALZWP010000006.1"/>
</dbReference>
<keyword evidence="4" id="KW-1003">Cell membrane</keyword>
<feature type="transmembrane region" description="Helical" evidence="8">
    <location>
        <begin position="140"/>
        <end position="164"/>
    </location>
</feature>
<comment type="caution">
    <text evidence="10">The sequence shown here is derived from an EMBL/GenBank/DDBJ whole genome shotgun (WGS) entry which is preliminary data.</text>
</comment>
<organism evidence="10 11">
    <name type="scientific">Roseinatronobacter domitianus</name>
    <dbReference type="NCBI Taxonomy" id="2940293"/>
    <lineage>
        <taxon>Bacteria</taxon>
        <taxon>Pseudomonadati</taxon>
        <taxon>Pseudomonadota</taxon>
        <taxon>Alphaproteobacteria</taxon>
        <taxon>Rhodobacterales</taxon>
        <taxon>Paracoccaceae</taxon>
        <taxon>Roseinatronobacter</taxon>
    </lineage>
</organism>
<feature type="transmembrane region" description="Helical" evidence="8">
    <location>
        <begin position="170"/>
        <end position="188"/>
    </location>
</feature>
<feature type="transmembrane region" description="Helical" evidence="8">
    <location>
        <begin position="208"/>
        <end position="237"/>
    </location>
</feature>
<dbReference type="PROSITE" id="PS50850">
    <property type="entry name" value="MFS"/>
    <property type="match status" value="1"/>
</dbReference>
<evidence type="ECO:0000256" key="6">
    <source>
        <dbReference type="ARBA" id="ARBA00022989"/>
    </source>
</evidence>
<dbReference type="EMBL" id="JALZWP010000006">
    <property type="protein sequence ID" value="MCL1628619.1"/>
    <property type="molecule type" value="Genomic_DNA"/>
</dbReference>
<keyword evidence="8" id="KW-0997">Cell inner membrane</keyword>
<evidence type="ECO:0000256" key="4">
    <source>
        <dbReference type="ARBA" id="ARBA00022475"/>
    </source>
</evidence>
<dbReference type="PANTHER" id="PTHR23502">
    <property type="entry name" value="MAJOR FACILITATOR SUPERFAMILY"/>
    <property type="match status" value="1"/>
</dbReference>
<comment type="similarity">
    <text evidence="2 8">Belongs to the major facilitator superfamily. Bcr/CmlA family.</text>
</comment>
<feature type="transmembrane region" description="Helical" evidence="8">
    <location>
        <begin position="289"/>
        <end position="308"/>
    </location>
</feature>
<dbReference type="InterPro" id="IPR011701">
    <property type="entry name" value="MFS"/>
</dbReference>
<feature type="transmembrane region" description="Helical" evidence="8">
    <location>
        <begin position="12"/>
        <end position="34"/>
    </location>
</feature>
<feature type="transmembrane region" description="Helical" evidence="8">
    <location>
        <begin position="347"/>
        <end position="372"/>
    </location>
</feature>
<reference evidence="10 11" key="1">
    <citation type="submission" date="2022-05" db="EMBL/GenBank/DDBJ databases">
        <title>Seasonal and diel survey of microbial diversity of the Tyrrhenian coast.</title>
        <authorList>
            <person name="Gattoni G."/>
            <person name="Corral P."/>
        </authorList>
    </citation>
    <scope>NUCLEOTIDE SEQUENCE [LARGE SCALE GENOMIC DNA]</scope>
    <source>
        <strain evidence="10 11">V10</strain>
    </source>
</reference>
<evidence type="ECO:0000256" key="2">
    <source>
        <dbReference type="ARBA" id="ARBA00006236"/>
    </source>
</evidence>
<keyword evidence="3 8" id="KW-0813">Transport</keyword>
<feature type="transmembrane region" description="Helical" evidence="8">
    <location>
        <begin position="54"/>
        <end position="74"/>
    </location>
</feature>
<protein>
    <recommendedName>
        <fullName evidence="8">Bcr/CflA family efflux transporter</fullName>
    </recommendedName>
</protein>
<evidence type="ECO:0000256" key="8">
    <source>
        <dbReference type="RuleBase" id="RU365088"/>
    </source>
</evidence>
<feature type="transmembrane region" description="Helical" evidence="8">
    <location>
        <begin position="257"/>
        <end position="277"/>
    </location>
</feature>
<proteinExistence type="inferred from homology"/>
<comment type="subcellular location">
    <subcellularLocation>
        <location evidence="8">Cell inner membrane</location>
        <topology evidence="8">Multi-pass membrane protein</topology>
    </subcellularLocation>
    <subcellularLocation>
        <location evidence="1">Cell membrane</location>
        <topology evidence="1">Multi-pass membrane protein</topology>
    </subcellularLocation>
</comment>
<evidence type="ECO:0000256" key="5">
    <source>
        <dbReference type="ARBA" id="ARBA00022692"/>
    </source>
</evidence>
<dbReference type="PANTHER" id="PTHR23502:SF132">
    <property type="entry name" value="POLYAMINE TRANSPORTER 2-RELATED"/>
    <property type="match status" value="1"/>
</dbReference>
<feature type="domain" description="Major facilitator superfamily (MFS) profile" evidence="9">
    <location>
        <begin position="15"/>
        <end position="406"/>
    </location>
</feature>
<dbReference type="CDD" id="cd17320">
    <property type="entry name" value="MFS_MdfA_MDR_like"/>
    <property type="match status" value="1"/>
</dbReference>
<evidence type="ECO:0000313" key="11">
    <source>
        <dbReference type="Proteomes" id="UP001202550"/>
    </source>
</evidence>
<accession>A0ABT0M179</accession>
<feature type="transmembrane region" description="Helical" evidence="8">
    <location>
        <begin position="81"/>
        <end position="101"/>
    </location>
</feature>
<dbReference type="Proteomes" id="UP001202550">
    <property type="component" value="Unassembled WGS sequence"/>
</dbReference>
<keyword evidence="7 8" id="KW-0472">Membrane</keyword>
<evidence type="ECO:0000256" key="7">
    <source>
        <dbReference type="ARBA" id="ARBA00023136"/>
    </source>
</evidence>
<feature type="transmembrane region" description="Helical" evidence="8">
    <location>
        <begin position="314"/>
        <end position="335"/>
    </location>
</feature>
<dbReference type="Gene3D" id="1.20.1720.10">
    <property type="entry name" value="Multidrug resistance protein D"/>
    <property type="match status" value="1"/>
</dbReference>
<dbReference type="SUPFAM" id="SSF103473">
    <property type="entry name" value="MFS general substrate transporter"/>
    <property type="match status" value="1"/>
</dbReference>
<dbReference type="InterPro" id="IPR004812">
    <property type="entry name" value="Efflux_drug-R_Bcr/CmlA"/>
</dbReference>
<keyword evidence="5 8" id="KW-0812">Transmembrane</keyword>
<sequence length="408" mass="43538">MNWPRPTRPLRFGEFVALMALMMSSVAFSIDAMLPALPTIGDQLSPDAPQKGQLVITIFVLGMGLGTLICGPVSDAFGRKSVLLVGITAYITGALIAMQAQSIDGLLAARFLQGLGAAAPRVIATAMVRDMYEGRAMARVTSIIMTLFILVPAIAPSIGAVIIWFADWRAVFLAFVAFGLIAAAWLMLRQPESLPPERRRALSLRNIWAAVAEITTTPAVMIYVVALIFAFAPMFAWLSNLPMIFADVYDRAASFPLWFGITALVAGSASVVNAKLVMRLGMKRIATAAFLWQAVVSVLFLALLQFDLPAPWDFAFFFAFMCSAFFAIGLTFGNLNALALQPLGHMAGVGASVVQSLSTVGSVMVAIPISLAYNGTPLPLITGMALCACTALALMLAARRLAPEQPAE</sequence>
<feature type="transmembrane region" description="Helical" evidence="8">
    <location>
        <begin position="378"/>
        <end position="398"/>
    </location>
</feature>
<keyword evidence="11" id="KW-1185">Reference proteome</keyword>
<evidence type="ECO:0000259" key="9">
    <source>
        <dbReference type="PROSITE" id="PS50850"/>
    </source>
</evidence>
<name>A0ABT0M179_9RHOB</name>
<gene>
    <name evidence="10" type="ORF">M3N55_07735</name>
</gene>
<dbReference type="Pfam" id="PF07690">
    <property type="entry name" value="MFS_1"/>
    <property type="match status" value="1"/>
</dbReference>
<dbReference type="InterPro" id="IPR020846">
    <property type="entry name" value="MFS_dom"/>
</dbReference>